<dbReference type="FunFam" id="3.30.300.30:FF:000015">
    <property type="entry name" value="Nonribosomal peptide synthase SidD"/>
    <property type="match status" value="5"/>
</dbReference>
<evidence type="ECO:0000256" key="1">
    <source>
        <dbReference type="ARBA" id="ARBA00022450"/>
    </source>
</evidence>
<dbReference type="Gene3D" id="1.10.1200.10">
    <property type="entry name" value="ACP-like"/>
    <property type="match status" value="7"/>
</dbReference>
<dbReference type="NCBIfam" id="TIGR01720">
    <property type="entry name" value="NRPS-para261"/>
    <property type="match status" value="1"/>
</dbReference>
<dbReference type="FunFam" id="3.30.559.30:FF:000002">
    <property type="entry name" value="Nonribosomal peptide synthase Pes1"/>
    <property type="match status" value="3"/>
</dbReference>
<dbReference type="Gene3D" id="3.30.559.30">
    <property type="entry name" value="Nonribosomal peptide synthetase, condensation domain"/>
    <property type="match status" value="9"/>
</dbReference>
<dbReference type="InterPro" id="IPR009081">
    <property type="entry name" value="PP-bd_ACP"/>
</dbReference>
<dbReference type="InterPro" id="IPR020806">
    <property type="entry name" value="PKS_PP-bd"/>
</dbReference>
<dbReference type="Pfam" id="PF00501">
    <property type="entry name" value="AMP-binding"/>
    <property type="match status" value="4"/>
</dbReference>
<keyword evidence="1" id="KW-0596">Phosphopantetheine</keyword>
<evidence type="ECO:0000313" key="6">
    <source>
        <dbReference type="EMBL" id="KAF2229562.1"/>
    </source>
</evidence>
<dbReference type="NCBIfam" id="NF003417">
    <property type="entry name" value="PRK04813.1"/>
    <property type="match status" value="5"/>
</dbReference>
<dbReference type="FunFam" id="1.10.1200.10:FF:000005">
    <property type="entry name" value="Nonribosomal peptide synthetase 1"/>
    <property type="match status" value="3"/>
</dbReference>
<dbReference type="InterPro" id="IPR045851">
    <property type="entry name" value="AMP-bd_C_sf"/>
</dbReference>
<dbReference type="InterPro" id="IPR020845">
    <property type="entry name" value="AMP-binding_CS"/>
</dbReference>
<protein>
    <submittedName>
        <fullName evidence="6">Putative nonribosomal peptide synthase</fullName>
    </submittedName>
</protein>
<dbReference type="SUPFAM" id="SSF47336">
    <property type="entry name" value="ACP-like"/>
    <property type="match status" value="7"/>
</dbReference>
<dbReference type="PROSITE" id="PS00012">
    <property type="entry name" value="PHOSPHOPANTETHEINE"/>
    <property type="match status" value="2"/>
</dbReference>
<feature type="domain" description="Carrier" evidence="5">
    <location>
        <begin position="3257"/>
        <end position="3333"/>
    </location>
</feature>
<dbReference type="Proteomes" id="UP000800092">
    <property type="component" value="Unassembled WGS sequence"/>
</dbReference>
<evidence type="ECO:0000256" key="3">
    <source>
        <dbReference type="ARBA" id="ARBA00022598"/>
    </source>
</evidence>
<dbReference type="CDD" id="cd19534">
    <property type="entry name" value="E_NRPS"/>
    <property type="match status" value="3"/>
</dbReference>
<gene>
    <name evidence="6" type="ORF">EV356DRAFT_384704</name>
</gene>
<dbReference type="PROSITE" id="PS50075">
    <property type="entry name" value="CARRIER"/>
    <property type="match status" value="7"/>
</dbReference>
<dbReference type="InterPro" id="IPR006162">
    <property type="entry name" value="Ppantetheine_attach_site"/>
</dbReference>
<dbReference type="FunFam" id="3.30.559.30:FF:000003">
    <property type="entry name" value="Nonribosomal peptide synthase SidD"/>
    <property type="match status" value="2"/>
</dbReference>
<sequence length="7446" mass="829944">MIPQCDLCLYIRASEASVNIKLMWWSSEMSVDQAANVASTFDVVLSAILLNSETRIANLDYFSELNRQVVCRWNQHGPEEELKCIHEVIQNQVTCRPNAEAVCAWDGSLTYVELSTYASRLAQYLLDMGASANTFIPLCFDKSKWNVVAMLAVLKAGAAFVPFDPAHPKNRLESLARKVGAQTLLCSVKHTEALAGVAENIVPVDANLMERLSAVTNAQISRATSRDRAYLIFTSGTTGEPKGTVVSHAAYCSSAKAHGPAMLINSECRVLQFAAHTFDASLVEILTTLIVGGCVCIPSEEARLNSVAETIAAMHVNWAVLTPSFIGYLEPSTVPSLKTLVLAGEAMSSDQITTWSKIKLVNGYGPSECAVCSLVNFPVTHKSGPTNIGRAVGTRCWVADQDDHNRLVPVGCTGELLIEGPTLAEGYLNDEKKTSDSFINDPAWITLTGTSGLSRRMYKTGDLVRQNCSDGTFNFVGRKDTQVKVHGQRVELGEIEHHLNVEKDIQHGVVLFPKSGFCSKRVVAVASLIPSLLSESTKERRLLQLVEGQEKEIADSYVVQLRQSLSRNLPHYMVPSIILLVESIPFLSSGKLDRKRIAKWVENIGAEAYHLATGITRPEESSKKDKSKTEEIIQSVWGHVLDLPTEYISLDRPFLSFGGDSISAMQVMRQCQKKGIRLTVQDVIRSKSISHLALSAREVQAPSQRIEAVEQTFDLSPIQKMFFELQNQGQDHFNQSFFLRITRHVTQQDLRKAVESIIDCHSMLRARFSKNSNNGVWQQRITTDVATSYRLNEHYYDRKDQVTSEIARTQASLDPVHGPVFAVDLFNMSGGDQLVFMVGHHLVIDLVSWRIILEDMEELLTNPQRSSIADPPLPFQTWCQLQAEHCTSFQVDQVLPSHDVPVGDGAYWGMEHQPNVYGDVLTEGFEVDAATTSKLTSKSHEALGTETVDLLLSALIHSFTQTFTDRLAPPIYNEGHGREVWDSEIDLSKTVGWFTVMYPVWVSSVAAGDLVETTRRVKDLRRQILGNGRPYFASRLLTSAGRDRFSSHWPLEITFNYLGLYQQLEREGGLLVPAEKMAGEARGAGGIADVGHKTPRFGLFEISAVVVQDRLRFSFTFNRHMSRQQEIRSWIQRSEETLGLLANELSEMKPERTLSDFPQLALTYDRFQMMTQKLIQIGVPGIDAVEDVYPCSQMQQGLLLSLTKDSAYYGVHVVQEVKTKGSAPVNSERLVEAWEQVVNRHAALRTIFVESFSQDNAMYDQIVLKRIDPDVIRTTRESGEEAVKYLSELQAASNNDGRRPPHRFTICETSSGRVFCKLEISHTIMDGASMSIIFQDLGRAYEGLLSGPKPLYGDYIAYLRSQPLDTSLEFWRSYLKNAEPCLFPVLNEGIVKEKELHSIHMTFEELRRLQEVCDEHNVTLSNAIHTAWALALRCYTGSDKVCFGYLTSIRDAPVDMAEEAVGPFINMLACSVDISSDVRVGDVVDQVQTDYVNSLPHRGTPLAEVQHALRSELASSALFNTALSYRRLPPADHGTHSAISFRECAPIYDPTEYNVSINVEVDEEAAFLTLDHWTDCLSDGQAANVADTFLQALHNITYNRYEKVGRLNFLGDKSKDQVWSWNSSIPQRIDECIPGVLERLAVSQPNAPAVHGWDAEFTFADLDRLAERLASFLATLGVGPESLVPICFDKSAWTIVTMVAILKAGGAFVPLDATHPRSAIERRVRDCQARHVLVAPTRAEMFQDLVPHVVPVDRSFVENLPEATKNTHLKVSSNSSCYVIYTSGSTGNPKGVVIEHGALVSSVRAHGSVMGFCESSRVLQFAAYTFDNCLEEIFTTLMFGGCVCVPSDHDRLNNLADVINRFEVNLMDITPTVANFLHPSEVPTVKILAFGGEAVNEKVRETWAGKVTLGGVYGPTECSINCMWNGDIATSADATNIGYAIGSVSWVVNPSDHNQLMPIGCAGELLIEGPILARGYFNDHAKTSAAFIENPSWVAREMGTQKTIRRMYKTGDLVRYNSDGSVIYLGRKDTQVKLNGQRIEVGEIEHHVKANLPPEAQSAVELMTSTANGRSTKALATFFGLQSDGSVPSAGSADFILPMTESLSSTARALESALVEALQSYMIPSVYIPVAQMPMTSSGKLDRRTLRTAAEALPEEKIAAYRLAGKKTGRAPATEVELLLQKLYASVLNIQTDAIGVDDDFFRLGGDSVSAMRLVTASRREGILLSVASIFQRPKLVDMAAHVLTTSNGLKPDLVQPAIRPFALIKGVDSIGDLIADLASQCRIEKDCIEDIYPCTSIQQGLIALSNKEPGAYVAQSVYRLSSDIDMNRFKESWEAIVGEESVLRTRIVYTKALGFLQVVVREPITWQEINDGEELSELNRQVPLYNGGSLSNYAIVGANSNDRHFVWTLHHALYDGWSMPLIHDRVQKLYESGQLRDAALASPYSRFISYLTNLDLDECDEFWRSNLANSSSHQFPQLPYPAYQVSGTTTLKYAARIPSGTRTDIIMSSKIRAAWALVVAAYSGSDDVVFGETVTGRDAPVPGLVDMIGPTLATIPRRLEVNRNLSIQDYLTDVQRKSGEVLPYQQAGLQRIKKLSLDTEIGCGFQNLIAINHGGQDCDENFWNPQNSGTVGNNFFTYPLTLSFTINDSAVDIEAHYDQNILPMWRLQKLLHCFEHVLVKLNSTASNEDKVGTVGMISNEDRQMITRWNRAPLQRLNECVHLRIEQQVSSLPKATPAVSSWDADFTYLALNNQATRLAHYLHEKGVGPNVFVPLCFEKSAWTIVAMLAVLKAGGAFVPLDPSHPLPRLCGIIQDTEAKLVLCSSRYRSLAEQIAPSALTIDRETLSRLSINNTTLPTCASDSQAYVIFTSGTTGKPKGTIVSHGAFCTGAIAHGSAMGMQDTSRVLQFASYTFDASIMEILTTLIFGGCVCVPHEEDRLNNITSIMNKLDVNWALLTPSFVQNISPSLVPKLKTLVLGGEAMSQTHISTWAQHVKLLNAYGPSETAIIAAVNPHMSLETNPANIGWAVGGRCWIVDRLNSDRLAPIGSPGELLVEGPILAEGYLKEERKTADAFVQSPLWTRDWEQNGQTAGRRFYKTGDLVRYSADGTMIYLGRKDTQVKVRGQRLELGEAEYHLATDPSVKHGVIVMPTEGPCAKQLTAVTSLQTLATLKSSLSELSLVHKDEARQHLPSIRERLGSHLPAYMVPTKWIFVQEIPLLPSGKLDRRQVTKFVETMNEATHHQICDIEIEQEDKAWQATGVEKQLQNIFSYVLNLPTEQIGPHASFLHLGGDSITAMQVMAQCRAENLGVTVQDIIQSKSIADLASRVTLPKKQIEAGEDIDVLFELSPIQQLYFECMSNEPNHFNQSVLLRLTRHKQSQDIVRAIESIANSHSMLRARFFKTDLGEWKQKITQDVAGSYRFHIHDNDAQIATIVEESQMSLNVQTGPVFAVDMFKSDGNGSYILSIVTHHLVVDVVSWRIILQDLEDLLLTNKLTAQNSLTFQAWCRLQLEHTRSKQTSRLLTGVDMPAPALDYWGMTNISNTHGESVDTGFELNVKTTSLLLGACNEALRTDIVDICLTAMLQSFHGVFSDRPRLPAIFNEGHGREPWDSQIDLSRTVGWFTTITPIYLPSISAEHFDTISILRWIKDTRRREPDKGREYFAHRFLSEDGRQKFHGHWPMEISFNYLGQLQQLERKEALLQPLESLSGQSVNTMSDIGKEVPRFALIETSAAVNQGSLKVTFSYNKNMKRQQQIEQWVAEYQKTLERIVEQLVQSKMEPTLDDFPLLPLAYDGLTNLAQKLPQMGLSSFEELEDAYPCSAMQQGILFSQLKNPATYNYRSIIEVRPTRKEQRIETGRLEEAWQAVVQRHASLRTIFINNVSQQGLMDQAVVKKWTARVDRLEECDDAEIVQKLEARPPIDFNNSKPPHFFTIAKTSSNRVFCMLDISHAISDGSSMPILLRDLAQAYTGQPALNLKGPLFGQYISHIQSGSQQADMDYWKSYLADIEPCYFPNLGNSTKETRTLNTLVLPLSRASQLPTFCAKHGLTVPTVLQFVWALILRCYTNSNEICFGYLVSGRDAPVSGIQDAVGAFINILVCRINLLENVQLGDALEQIQTDVVQSMAHQHSSLADVQHELRLSGVSLFNTAFTYQKRSSSNMVSTDALSFNVLDAHDPSEYSITINIEAFESGVEVHLNYWSDILSETQASHMASTYEHVLNSIMESPKLSLPIGELDHFSEKSRKQVSEWNEKLPETVEKCVHKAIEEQSRIQQISKHAIFAWDGNLTYKQLDRLATRLATRLVTLGVLRGTYVPICFEKSLWPIVAMLAIMKAGGAFVPLDPTHPVSRWKHIIQNVEAKLVLCSSQHQAKLSEAAKKTFVVDKTSISQCTDSPRSLSLQEPSPEDAAYIIFTSGTTGLPKGTIIEHAQFCTSATEHARAMFMRSDSRVFQFANYTFDASIMEILSTLIAGGCVCVPNEQERMSDIPGAIQRMDVNWTLLTPSVAKILDPDSVPSLKVLVTGGEAMSAGHIARWRGKAAIINAYGPSETSVIAATSTKIDENGVEVNGDTSTIGGAVGGRNWVVDPRNCNRLTPVGGVGELLVEGRHVARGYLKNEQKTAEAFVTDPSWRKNKTFEDLDHRKERMYRTGDLVRYNSDGTLSYISRKDTQVKFNGQRIELGEIEHHVRTNLSEEIQSAVELVVPPGRNGTKALCVFLSIPEGKAETEPQIASPIDELLLPMSDQMQARCKELESALTKALPAYMVPTIFIPLTKMPWTSSGKIDRPRLRHVVEKLPREEILPYKLAGFVKKRAPVTAMEKKLAKLWENVLNAPSSSFGLDDNFFKLGGDSIAAMRLINAAYAEQITLTVLAILEKPKLSDMAGACTIFEGDGPKESAPFSLITTDEGLSEIRDELAGACEFEKAVIQDAYPCSSLQEGLITLSIKQPGSYAARNAFQLGAEVDLDRFKAAWQKTVDDIDILRTRIVHMKSSAFLQVVLREQPITWHAAENLSELNKEMMILPEHNGSSLTRYTIVQSTNSNERYFVWGIHHALYDGWSMPMVLERFKSNYRQGVAKIPKVPYARFIKYLLQNKPQTSDTFWKSKLAGSSPLHFPQAPVAESQQTRTTPSLTYDANISRTIIGSEITMPTIIRAAWAALLGAYTGSEDVVFGQTLAGRDISVPGVTDIIGPTLTTVPTRIQVDHTLTVMQYLQAVQHMTADTIPHQHAGLQHIKRLNSDTAAACNFQNLLVIQPAEENSSEDELWTPLDEGAGMNFFTYPLILECKFANRKVEIVVHHDEHTISAHEVQRLLSQFDMVLNQLNDASNNKDKKLSELQMFSMQDSEALRAFNRTNQLSGISAKIISNFKETAASGELQNLGMGMAWIVDPLDHDRLAPLGAVGELVLEGANLEKTYMTVLQDAQTTYIENPTWTAAFEEGKSSRRMLKTGYLANYDSRGVLELRGKKENQVKLNGQRLELTAIERLLNMHSHVHDSIVLQPLVGQFRENLVAVLSLKGTAQEDAALSVKPLQLVSGGSREAMRAQLSEVQTELSAQLSQSFMPNKWVVVQALPLTASGGPDRERVADWITKLDEETHTQIRDQERIEEPEDTTEPSTAFKRIMRDIYSRVLNIPVEEISFEQSFLNLGGDSITAMQVMAHARKEKISLSLHEIIRSQSINELEQNADLHTLQQADMGGQEEKLDTVFELSPIQQLYFQSVKQPKLGDRFNQSYLVRLSRDIPSEDIENAVKAIVGQHSMLRARFTKDASGVWKQRITGDVTSSYRYKVYEVEKLRDINPMVSDSQSCLDVQNGPLFAADFFRINGQESVVFLVAHHLVVDIVSWNNIMQDFEELLDTGALMGDKPLPFQHWASMQADNAQERNASGNSRKVLPYDISPANLDYWGLAGKPNKYSDVDHESFMIPEDISQLALDECHKPFKTDMVDLFLAVLVHSFNRVFNDREAPTIFNEGHGREPWDSSIDISRTVGWFTAMAPFHVAVDKDRNDILDTVKRMKDVRRKVPENGRAYFAHRFLTLDGRKRFKDHMPMEMTFNYLGRMQSAQRDDSLLQKIDFDTDDESFRMVADMNDNAPRFALFEVSAYVATKQIQFTVNYNRCVKHQNAIQRWFSECQRTFAEAVTRLVELPSQPTLSDYPTMPIGYDKLEKLTREIFPKYGLTHHDKVENVYPCSPMQEGLLLAQFVDPSRYLCHTEVEVKPTRFGEGQVNAQKLVSTWQKVVDRHAALRTIFIDSVYQGDAFNQIVVKQANSGAIFIECEESEVLDRMDAVSLRETNLKNKPPLPHQLTVCLTPNGKVFLKIEINHCVIDGESAFILMRDLGLAYEDKLPEGRGPLYSDYIAYIKGQPPSADVRFWRTYLKGVQPCYFPALVDKPPAEKTLGSVSLKFDRFDELQSLCKTLKVTLSNVMLVAWALVLRDYVRTDDICFGYLTSGRDAPVSSIQDAIGAYINMLVSRIKFTATSSLEEMFQTTQDDYHQSLPYQHCSLAQMQHDMEYTGNMFNTAVSIQNTGAEGEAAECSLDFIPLRAHDPSEYGVTLNIRTTRHDEGAVLRYWNDHLSPQQAEEVMDKLSRVLTNTITEPKQSIMELDKANKALQKGASPEASAPEPATFDVNHGIAQQLVTQQVYPDMVKQLVSECVHRDMFKQLVSETVQQVIGELFKNGTLVASDTNRIQNGSSMNLISPKANEVDNSKSIRDRAATDQDSDENVALSRKQGKALSAEEMDKKLLTLWSEALDIPKNEIGSEGSFFELGGDSLVAMKMVGSALENGINLTVADVFLYPAFNDMLAVIRRSMSTEVPQAGENGNGEEAKQELIFDPLDEVAYEPFSLLKNSNIEAFLQEHVCSQLHVFRGGIVDVLPVTDYQALAISGSMLESRWMLNYFSFEGRGKLDLGRLKRCIFQVIQEYPILRTVFIAHQDQLLQVVLRKLEPDFSVVETAQDVDEYVRSWREEDRSSTLRLGESYLKVMVVQKKYSSQHSIVLRLSHAQYDGVSLPIILESLQAAYNGQPLVSGTDFSNYVSSAMDDPSGDTHDHWRNLLKGSSMTSIVSRDRPNFDMFMTESTTFKKTINLHSLSAKSITPATILKAAWALVLTQTTATSDVTFGHIVNGRNAVVPGLAHVVGPCLNIVPVRTKLQLGWTALDLLHDIQGQQVANMPHEMLGFREIIKRCTDWPDCTTFSSIIQHQNLEASESYRFGDVDYHVSAVGAPGEMADINIVSVPQKDNNVEINLSFVRDGGITSAFATRLLDSLCTMATAISAEPDMALPSPSPRSRMSQQTADEIGFASSTSLVAPSERLTDHEILQLSDVITHAWQQILPKWKGRPLPLSPEDSFFELGGDVIGLAQVFAILQKDGFELRLEDMIRHPVFSEHVALLSKLKAPVRIIDSSSSEEDLKSVTRAEVQAIRGQPKSWRKSIHRVKSFMNRGKTDKAF</sequence>
<dbReference type="GO" id="GO:0019748">
    <property type="term" value="P:secondary metabolic process"/>
    <property type="evidence" value="ECO:0007669"/>
    <property type="project" value="UniProtKB-ARBA"/>
</dbReference>
<dbReference type="NCBIfam" id="TIGR01733">
    <property type="entry name" value="AA-adenyl-dom"/>
    <property type="match status" value="4"/>
</dbReference>
<dbReference type="OrthoDB" id="416786at2759"/>
<reference evidence="6" key="1">
    <citation type="journal article" date="2020" name="Stud. Mycol.">
        <title>101 Dothideomycetes genomes: a test case for predicting lifestyles and emergence of pathogens.</title>
        <authorList>
            <person name="Haridas S."/>
            <person name="Albert R."/>
            <person name="Binder M."/>
            <person name="Bloem J."/>
            <person name="Labutti K."/>
            <person name="Salamov A."/>
            <person name="Andreopoulos B."/>
            <person name="Baker S."/>
            <person name="Barry K."/>
            <person name="Bills G."/>
            <person name="Bluhm B."/>
            <person name="Cannon C."/>
            <person name="Castanera R."/>
            <person name="Culley D."/>
            <person name="Daum C."/>
            <person name="Ezra D."/>
            <person name="Gonzalez J."/>
            <person name="Henrissat B."/>
            <person name="Kuo A."/>
            <person name="Liang C."/>
            <person name="Lipzen A."/>
            <person name="Lutzoni F."/>
            <person name="Magnuson J."/>
            <person name="Mondo S."/>
            <person name="Nolan M."/>
            <person name="Ohm R."/>
            <person name="Pangilinan J."/>
            <person name="Park H.-J."/>
            <person name="Ramirez L."/>
            <person name="Alfaro M."/>
            <person name="Sun H."/>
            <person name="Tritt A."/>
            <person name="Yoshinaga Y."/>
            <person name="Zwiers L.-H."/>
            <person name="Turgeon B."/>
            <person name="Goodwin S."/>
            <person name="Spatafora J."/>
            <person name="Crous P."/>
            <person name="Grigoriev I."/>
        </authorList>
    </citation>
    <scope>NUCLEOTIDE SEQUENCE</scope>
    <source>
        <strain evidence="6">Tuck. ex Michener</strain>
    </source>
</reference>
<dbReference type="Pfam" id="PF00550">
    <property type="entry name" value="PP-binding"/>
    <property type="match status" value="6"/>
</dbReference>
<dbReference type="InterPro" id="IPR010071">
    <property type="entry name" value="AA_adenyl_dom"/>
</dbReference>
<organism evidence="6 7">
    <name type="scientific">Viridothelium virens</name>
    <name type="common">Speckled blister lichen</name>
    <name type="synonym">Trypethelium virens</name>
    <dbReference type="NCBI Taxonomy" id="1048519"/>
    <lineage>
        <taxon>Eukaryota</taxon>
        <taxon>Fungi</taxon>
        <taxon>Dikarya</taxon>
        <taxon>Ascomycota</taxon>
        <taxon>Pezizomycotina</taxon>
        <taxon>Dothideomycetes</taxon>
        <taxon>Dothideomycetes incertae sedis</taxon>
        <taxon>Trypetheliales</taxon>
        <taxon>Trypetheliaceae</taxon>
        <taxon>Viridothelium</taxon>
    </lineage>
</organism>
<dbReference type="SMART" id="SM00823">
    <property type="entry name" value="PKS_PP"/>
    <property type="match status" value="2"/>
</dbReference>
<dbReference type="CDD" id="cd05918">
    <property type="entry name" value="A_NRPS_SidN3_like"/>
    <property type="match status" value="4"/>
</dbReference>
<evidence type="ECO:0000256" key="4">
    <source>
        <dbReference type="ARBA" id="ARBA00029454"/>
    </source>
</evidence>
<accession>A0A6A6GUU0</accession>
<dbReference type="InterPro" id="IPR010060">
    <property type="entry name" value="NRPS_synth"/>
</dbReference>
<dbReference type="InterPro" id="IPR001242">
    <property type="entry name" value="Condensation_dom"/>
</dbReference>
<dbReference type="FunFam" id="3.40.50.980:FF:000001">
    <property type="entry name" value="Non-ribosomal peptide synthetase"/>
    <property type="match status" value="3"/>
</dbReference>
<dbReference type="CDD" id="cd19545">
    <property type="entry name" value="FUM14_C_NRPS-like"/>
    <property type="match status" value="2"/>
</dbReference>
<dbReference type="InterPro" id="IPR042099">
    <property type="entry name" value="ANL_N_sf"/>
</dbReference>
<feature type="domain" description="Carrier" evidence="5">
    <location>
        <begin position="6732"/>
        <end position="6808"/>
    </location>
</feature>
<proteinExistence type="inferred from homology"/>
<dbReference type="FunFam" id="3.30.559.30:FF:000005">
    <property type="entry name" value="Nonribosomal peptide synthase Pes1"/>
    <property type="match status" value="3"/>
</dbReference>
<dbReference type="GO" id="GO:0031177">
    <property type="term" value="F:phosphopantetheine binding"/>
    <property type="evidence" value="ECO:0007669"/>
    <property type="project" value="InterPro"/>
</dbReference>
<dbReference type="FunFam" id="3.30.559.10:FF:000016">
    <property type="entry name" value="Nonribosomal peptide synthase Pes1"/>
    <property type="match status" value="3"/>
</dbReference>
<name>A0A6A6GUU0_VIRVR</name>
<keyword evidence="2" id="KW-0597">Phosphoprotein</keyword>
<dbReference type="FunFam" id="3.30.559.10:FF:000017">
    <property type="entry name" value="Nonribosomal peptide synthase Pes1"/>
    <property type="match status" value="2"/>
</dbReference>
<evidence type="ECO:0000256" key="2">
    <source>
        <dbReference type="ARBA" id="ARBA00022553"/>
    </source>
</evidence>
<keyword evidence="7" id="KW-1185">Reference proteome</keyword>
<dbReference type="Gene3D" id="3.40.50.12780">
    <property type="entry name" value="N-terminal domain of ligase-like"/>
    <property type="match status" value="2"/>
</dbReference>
<dbReference type="GO" id="GO:0016874">
    <property type="term" value="F:ligase activity"/>
    <property type="evidence" value="ECO:0007669"/>
    <property type="project" value="UniProtKB-KW"/>
</dbReference>
<dbReference type="Gene3D" id="3.30.559.10">
    <property type="entry name" value="Chloramphenicol acetyltransferase-like domain"/>
    <property type="match status" value="9"/>
</dbReference>
<feature type="domain" description="Carrier" evidence="5">
    <location>
        <begin position="7314"/>
        <end position="7393"/>
    </location>
</feature>
<evidence type="ECO:0000313" key="7">
    <source>
        <dbReference type="Proteomes" id="UP000800092"/>
    </source>
</evidence>
<feature type="domain" description="Carrier" evidence="5">
    <location>
        <begin position="4813"/>
        <end position="4889"/>
    </location>
</feature>
<dbReference type="InterPro" id="IPR000873">
    <property type="entry name" value="AMP-dep_synth/lig_dom"/>
</dbReference>
<dbReference type="InterPro" id="IPR036736">
    <property type="entry name" value="ACP-like_sf"/>
</dbReference>
<evidence type="ECO:0000259" key="5">
    <source>
        <dbReference type="PROSITE" id="PS50075"/>
    </source>
</evidence>
<dbReference type="EMBL" id="ML991860">
    <property type="protein sequence ID" value="KAF2229562.1"/>
    <property type="molecule type" value="Genomic_DNA"/>
</dbReference>
<dbReference type="Pfam" id="PF00668">
    <property type="entry name" value="Condensation"/>
    <property type="match status" value="9"/>
</dbReference>
<dbReference type="SUPFAM" id="SSF52777">
    <property type="entry name" value="CoA-dependent acyltransferases"/>
    <property type="match status" value="18"/>
</dbReference>
<dbReference type="SUPFAM" id="SSF56801">
    <property type="entry name" value="Acetyl-CoA synthetase-like"/>
    <property type="match status" value="5"/>
</dbReference>
<dbReference type="FunFam" id="3.40.50.12780:FF:000014">
    <property type="entry name" value="Nonribosomal peptide synthetase 1"/>
    <property type="match status" value="4"/>
</dbReference>
<dbReference type="Gene3D" id="2.30.38.10">
    <property type="entry name" value="Luciferase, Domain 3"/>
    <property type="match status" value="3"/>
</dbReference>
<dbReference type="CDD" id="cd19542">
    <property type="entry name" value="CT_NRPS-like"/>
    <property type="match status" value="4"/>
</dbReference>
<feature type="domain" description="Carrier" evidence="5">
    <location>
        <begin position="627"/>
        <end position="700"/>
    </location>
</feature>
<dbReference type="PANTHER" id="PTHR45398:SF1">
    <property type="entry name" value="ENZYME, PUTATIVE (JCVI)-RELATED"/>
    <property type="match status" value="1"/>
</dbReference>
<dbReference type="PANTHER" id="PTHR45398">
    <property type="match status" value="1"/>
</dbReference>
<feature type="domain" description="Carrier" evidence="5">
    <location>
        <begin position="5612"/>
        <end position="5688"/>
    </location>
</feature>
<dbReference type="InterPro" id="IPR023213">
    <property type="entry name" value="CAT-like_dom_sf"/>
</dbReference>
<feature type="domain" description="Carrier" evidence="5">
    <location>
        <begin position="2171"/>
        <end position="2247"/>
    </location>
</feature>
<dbReference type="PROSITE" id="PS00455">
    <property type="entry name" value="AMP_BINDING"/>
    <property type="match status" value="4"/>
</dbReference>
<dbReference type="FunFam" id="3.30.559.10:FF:000037">
    <property type="entry name" value="Nonribosomal peptide synthase Pes1"/>
    <property type="match status" value="1"/>
</dbReference>
<dbReference type="Gene3D" id="3.30.300.30">
    <property type="match status" value="5"/>
</dbReference>
<dbReference type="Gene3D" id="3.40.50.980">
    <property type="match status" value="4"/>
</dbReference>
<comment type="similarity">
    <text evidence="4">Belongs to the NRP synthetase family.</text>
</comment>
<keyword evidence="3" id="KW-0436">Ligase</keyword>